<feature type="domain" description="HTH IS21-type" evidence="6">
    <location>
        <begin position="6"/>
        <end position="69"/>
    </location>
</feature>
<evidence type="ECO:0000256" key="1">
    <source>
        <dbReference type="ARBA" id="ARBA00009277"/>
    </source>
</evidence>
<keyword evidence="3" id="KW-0238">DNA-binding</keyword>
<sequence>MITMNMLGKVRRMKLRDKYSTSAIAKLTGLSRNTVKKWLKAPGSKLPKYSRESSEGKLTAFEETLEQALTADAYRPRHGRRTAKALFAQIQAQGYRGGYSAVTDFTRAWRVLSGKAVTKAFVPLSFELGEAFQFDWSDEGLLVGGVFYKMQVAHLKLCASRAFWLVAYPSQGHEMLFDAHTRSFQALGGVTRRGIYDNMKTAVDKVKKGKGRIVNARFAAMCSHYLFDPDFCNVASGWEKGVVEKNVQDSRRRIWIEAGTRRFGSFAELNAWLGERCRSIWADTQHPIHKQFTVAEMLELEKGHLMSMPAAFDGYVEKVARVSSTCLVTVARNRYSVPCEWAGRLVSTRLYPNRVTMAADDVLVASHARLAGTSQTTYDWQHYIDLVQRKPGALRNGAPFLDLPAPLLRLRQSLLRHTGGDRVMAEVLAAVPQAGLEAVLVAVEVVLESAAPSGSISAEHVRNVLARLTVPAAPEQAETSLQLSEPPRADTARYDRLRPTHQDGQEAIHA</sequence>
<dbReference type="AlphaFoldDB" id="A0A2S1FIM5"/>
<dbReference type="InterPro" id="IPR017894">
    <property type="entry name" value="HTH_IS21_transposase_type"/>
</dbReference>
<feature type="compositionally biased region" description="Basic and acidic residues" evidence="5">
    <location>
        <begin position="487"/>
        <end position="510"/>
    </location>
</feature>
<dbReference type="PANTHER" id="PTHR35004">
    <property type="entry name" value="TRANSPOSASE RV3428C-RELATED"/>
    <property type="match status" value="1"/>
</dbReference>
<feature type="region of interest" description="Disordered" evidence="5">
    <location>
        <begin position="475"/>
        <end position="510"/>
    </location>
</feature>
<evidence type="ECO:0000313" key="7">
    <source>
        <dbReference type="EMBL" id="AWD72209.1"/>
    </source>
</evidence>
<reference evidence="7" key="1">
    <citation type="submission" date="2018-01" db="EMBL/GenBank/DDBJ databases">
        <title>Plasmids of psychrophilic Polaromonas spp. isolated from Arctic and Antarctic glaciers.</title>
        <authorList>
            <person name="Dziewit L."/>
            <person name="Ciok A."/>
        </authorList>
    </citation>
    <scope>NUCLEOTIDE SEQUENCE</scope>
    <source>
        <plasmid evidence="7">pH6NP1</plasmid>
    </source>
</reference>
<name>A0A2S1FIM5_9BURK</name>
<evidence type="ECO:0000256" key="3">
    <source>
        <dbReference type="ARBA" id="ARBA00023125"/>
    </source>
</evidence>
<geneLocation type="plasmid" evidence="7">
    <name>pH6NP1</name>
</geneLocation>
<keyword evidence="4" id="KW-0233">DNA recombination</keyword>
<keyword evidence="2" id="KW-0815">Transposition</keyword>
<evidence type="ECO:0000259" key="6">
    <source>
        <dbReference type="PROSITE" id="PS50531"/>
    </source>
</evidence>
<dbReference type="PROSITE" id="PS50531">
    <property type="entry name" value="HTH_IS21"/>
    <property type="match status" value="1"/>
</dbReference>
<dbReference type="GO" id="GO:0003677">
    <property type="term" value="F:DNA binding"/>
    <property type="evidence" value="ECO:0007669"/>
    <property type="project" value="UniProtKB-KW"/>
</dbReference>
<evidence type="ECO:0000256" key="2">
    <source>
        <dbReference type="ARBA" id="ARBA00022578"/>
    </source>
</evidence>
<dbReference type="Pfam" id="PF22483">
    <property type="entry name" value="Mu-transpos_C_2"/>
    <property type="match status" value="1"/>
</dbReference>
<proteinExistence type="inferred from homology"/>
<comment type="similarity">
    <text evidence="1">Belongs to the transposase IS21/IS408/IS1162 family.</text>
</comment>
<dbReference type="NCBIfam" id="NF033546">
    <property type="entry name" value="transpos_IS21"/>
    <property type="match status" value="1"/>
</dbReference>
<gene>
    <name evidence="7" type="ORF">pH6NP1_p008</name>
</gene>
<dbReference type="InterPro" id="IPR054353">
    <property type="entry name" value="IstA-like_C"/>
</dbReference>
<dbReference type="EMBL" id="MG869620">
    <property type="protein sequence ID" value="AWD72209.1"/>
    <property type="molecule type" value="Genomic_DNA"/>
</dbReference>
<accession>A0A2S1FIM5</accession>
<dbReference type="PANTHER" id="PTHR35004:SF7">
    <property type="entry name" value="INTEGRASE PROTEIN"/>
    <property type="match status" value="1"/>
</dbReference>
<evidence type="ECO:0000256" key="5">
    <source>
        <dbReference type="SAM" id="MobiDB-lite"/>
    </source>
</evidence>
<protein>
    <submittedName>
        <fullName evidence="7">Transposase</fullName>
    </submittedName>
</protein>
<organism evidence="7">
    <name type="scientific">Polaromonas sp. H6N</name>
    <dbReference type="NCBI Taxonomy" id="1840293"/>
    <lineage>
        <taxon>Bacteria</taxon>
        <taxon>Pseudomonadati</taxon>
        <taxon>Pseudomonadota</taxon>
        <taxon>Betaproteobacteria</taxon>
        <taxon>Burkholderiales</taxon>
        <taxon>Comamonadaceae</taxon>
        <taxon>Polaromonas</taxon>
    </lineage>
</organism>
<keyword evidence="7" id="KW-0614">Plasmid</keyword>
<dbReference type="GO" id="GO:0006310">
    <property type="term" value="P:DNA recombination"/>
    <property type="evidence" value="ECO:0007669"/>
    <property type="project" value="UniProtKB-KW"/>
</dbReference>
<dbReference type="GO" id="GO:0032196">
    <property type="term" value="P:transposition"/>
    <property type="evidence" value="ECO:0007669"/>
    <property type="project" value="UniProtKB-KW"/>
</dbReference>
<evidence type="ECO:0000256" key="4">
    <source>
        <dbReference type="ARBA" id="ARBA00023172"/>
    </source>
</evidence>